<name>A0AAJ8DYA2_ASPNG</name>
<protein>
    <submittedName>
        <fullName evidence="1">Uncharacterized protein</fullName>
    </submittedName>
</protein>
<dbReference type="AlphaFoldDB" id="A0AAJ8DYA2"/>
<dbReference type="VEuPathDB" id="FungiDB:An03g00610"/>
<reference evidence="1" key="1">
    <citation type="submission" date="2025-02" db="EMBL/GenBank/DDBJ databases">
        <authorList>
            <consortium name="NCBI Genome Project"/>
        </authorList>
    </citation>
    <scope>NUCLEOTIDE SEQUENCE</scope>
</reference>
<dbReference type="GeneID" id="84590600"/>
<dbReference type="RefSeq" id="XP_059600172.1">
    <property type="nucleotide sequence ID" value="XM_059746862.1"/>
</dbReference>
<sequence length="56" mass="6653">MSHEGMKQPSHPTYREIDPFFCESTAYVRLKKRELCQQGIVPDFYGVIEQIDPIHW</sequence>
<proteinExistence type="predicted"/>
<dbReference type="KEGG" id="ang:An03g00610"/>
<reference evidence="1" key="2">
    <citation type="submission" date="2025-08" db="UniProtKB">
        <authorList>
            <consortium name="RefSeq"/>
        </authorList>
    </citation>
    <scope>IDENTIFICATION</scope>
</reference>
<evidence type="ECO:0000313" key="1">
    <source>
        <dbReference type="RefSeq" id="XP_059600172.1"/>
    </source>
</evidence>
<accession>A0AAJ8DYA2</accession>
<organism evidence="1">
    <name type="scientific">Aspergillus niger</name>
    <dbReference type="NCBI Taxonomy" id="5061"/>
    <lineage>
        <taxon>Eukaryota</taxon>
        <taxon>Fungi</taxon>
        <taxon>Dikarya</taxon>
        <taxon>Ascomycota</taxon>
        <taxon>Pezizomycotina</taxon>
        <taxon>Eurotiomycetes</taxon>
        <taxon>Eurotiomycetidae</taxon>
        <taxon>Eurotiales</taxon>
        <taxon>Aspergillaceae</taxon>
        <taxon>Aspergillus</taxon>
        <taxon>Aspergillus subgen. Circumdati</taxon>
    </lineage>
</organism>
<gene>
    <name evidence="1" type="ORF">An03g00610</name>
</gene>